<accession>A0ABY0IQL6</accession>
<evidence type="ECO:0000313" key="1">
    <source>
        <dbReference type="EMBL" id="RZT89554.1"/>
    </source>
</evidence>
<dbReference type="SUPFAM" id="SSF56059">
    <property type="entry name" value="Glutathione synthetase ATP-binding domain-like"/>
    <property type="match status" value="1"/>
</dbReference>
<reference evidence="1 2" key="1">
    <citation type="submission" date="2019-02" db="EMBL/GenBank/DDBJ databases">
        <title>Genomic Encyclopedia of Type Strains, Phase IV (KMG-IV): sequencing the most valuable type-strain genomes for metagenomic binning, comparative biology and taxonomic classification.</title>
        <authorList>
            <person name="Goeker M."/>
        </authorList>
    </citation>
    <scope>NUCLEOTIDE SEQUENCE [LARGE SCALE GENOMIC DNA]</scope>
    <source>
        <strain evidence="1 2">DSM 21223</strain>
    </source>
</reference>
<evidence type="ECO:0000313" key="2">
    <source>
        <dbReference type="Proteomes" id="UP000292136"/>
    </source>
</evidence>
<gene>
    <name evidence="1" type="ORF">EV678_0344</name>
</gene>
<organism evidence="1 2">
    <name type="scientific">Azospira oryzae</name>
    <dbReference type="NCBI Taxonomy" id="146939"/>
    <lineage>
        <taxon>Bacteria</taxon>
        <taxon>Pseudomonadati</taxon>
        <taxon>Pseudomonadota</taxon>
        <taxon>Betaproteobacteria</taxon>
        <taxon>Rhodocyclales</taxon>
        <taxon>Rhodocyclaceae</taxon>
        <taxon>Azospira</taxon>
    </lineage>
</organism>
<name>A0ABY0IQL6_9RHOO</name>
<dbReference type="RefSeq" id="WP_130458285.1">
    <property type="nucleotide sequence ID" value="NZ_SHKM01000001.1"/>
</dbReference>
<evidence type="ECO:0008006" key="3">
    <source>
        <dbReference type="Google" id="ProtNLM"/>
    </source>
</evidence>
<proteinExistence type="predicted"/>
<comment type="caution">
    <text evidence="1">The sequence shown here is derived from an EMBL/GenBank/DDBJ whole genome shotgun (WGS) entry which is preliminary data.</text>
</comment>
<sequence length="450" mass="48725">MTAAILPPVPRLDELSPDCREAAAHLNRDCACLALDHAALEAQLEGEGGNGDFYRALRESRPHLFSDTMVFVGEAHLEAMAELAAAVDEVAHLPAYQAAVLAWAPQSARFAPPNAGVFLGYDFHLTVDGPRLIEINTNAGGGLLNAKLARAQRACCATVSHFLPEAGGVEAAFLAMFREEWCLARGDAPLRRIAIVDTAPAEQYLAPEFELFRRLFEAAGIAAVVADPGEFTYRDGVLWHGGQPVDLVYNRLTDFALEEPASAPLQEAYLAGAAVVTPHPRAHALFADKRNLVLLSDPQRLAELGVPEACRRIFAATIPPTRLVRAAEGEQWWSQRKQWFFKPAAGFGSRAAYRGDKLTKRVFEEILAAGQDDGTAYVAQALVPPSERRVFSGPAAGDSHAHLKLDIRAYAYQGQVQLAAARLYQGQTTNFRTAGGGFAAVFAVPCREEK</sequence>
<keyword evidence="2" id="KW-1185">Reference proteome</keyword>
<dbReference type="Proteomes" id="UP000292136">
    <property type="component" value="Unassembled WGS sequence"/>
</dbReference>
<dbReference type="EMBL" id="SHKM01000001">
    <property type="protein sequence ID" value="RZT89554.1"/>
    <property type="molecule type" value="Genomic_DNA"/>
</dbReference>
<protein>
    <recommendedName>
        <fullName evidence="3">Circularly permuted type 2 ATP-grasp protein</fullName>
    </recommendedName>
</protein>